<dbReference type="AlphaFoldDB" id="A0AAD9NAP3"/>
<keyword evidence="2" id="KW-1185">Reference proteome</keyword>
<organism evidence="1 2">
    <name type="scientific">Paralvinella palmiformis</name>
    <dbReference type="NCBI Taxonomy" id="53620"/>
    <lineage>
        <taxon>Eukaryota</taxon>
        <taxon>Metazoa</taxon>
        <taxon>Spiralia</taxon>
        <taxon>Lophotrochozoa</taxon>
        <taxon>Annelida</taxon>
        <taxon>Polychaeta</taxon>
        <taxon>Sedentaria</taxon>
        <taxon>Canalipalpata</taxon>
        <taxon>Terebellida</taxon>
        <taxon>Terebelliformia</taxon>
        <taxon>Alvinellidae</taxon>
        <taxon>Paralvinella</taxon>
    </lineage>
</organism>
<dbReference type="Proteomes" id="UP001208570">
    <property type="component" value="Unassembled WGS sequence"/>
</dbReference>
<protein>
    <submittedName>
        <fullName evidence="1">Uncharacterized protein</fullName>
    </submittedName>
</protein>
<evidence type="ECO:0000313" key="1">
    <source>
        <dbReference type="EMBL" id="KAK2161648.1"/>
    </source>
</evidence>
<accession>A0AAD9NAP3</accession>
<evidence type="ECO:0000313" key="2">
    <source>
        <dbReference type="Proteomes" id="UP001208570"/>
    </source>
</evidence>
<sequence>MSTRGSHLAVCVGFQSIYRCTDGLIATLPGDELYPDNPDYEGTKDLLELDVDVKTACLQARRLHRLISGSVHSYINVDVPCGYVQGTFAEKSFPKDFNISKL</sequence>
<comment type="caution">
    <text evidence="1">The sequence shown here is derived from an EMBL/GenBank/DDBJ whole genome shotgun (WGS) entry which is preliminary data.</text>
</comment>
<proteinExistence type="predicted"/>
<gene>
    <name evidence="1" type="ORF">LSH36_112g01023</name>
</gene>
<dbReference type="EMBL" id="JAODUP010000112">
    <property type="protein sequence ID" value="KAK2161648.1"/>
    <property type="molecule type" value="Genomic_DNA"/>
</dbReference>
<name>A0AAD9NAP3_9ANNE</name>
<reference evidence="1" key="1">
    <citation type="journal article" date="2023" name="Mol. Biol. Evol.">
        <title>Third-Generation Sequencing Reveals the Adaptive Role of the Epigenome in Three Deep-Sea Polychaetes.</title>
        <authorList>
            <person name="Perez M."/>
            <person name="Aroh O."/>
            <person name="Sun Y."/>
            <person name="Lan Y."/>
            <person name="Juniper S.K."/>
            <person name="Young C.R."/>
            <person name="Angers B."/>
            <person name="Qian P.Y."/>
        </authorList>
    </citation>
    <scope>NUCLEOTIDE SEQUENCE</scope>
    <source>
        <strain evidence="1">P08H-3</strain>
    </source>
</reference>